<proteinExistence type="predicted"/>
<keyword evidence="1" id="KW-0678">Repressor</keyword>
<dbReference type="SUPFAM" id="SSF48498">
    <property type="entry name" value="Tetracyclin repressor-like, C-terminal domain"/>
    <property type="match status" value="1"/>
</dbReference>
<evidence type="ECO:0000256" key="4">
    <source>
        <dbReference type="ARBA" id="ARBA00023163"/>
    </source>
</evidence>
<reference evidence="8 9" key="1">
    <citation type="submission" date="2021-03" db="EMBL/GenBank/DDBJ databases">
        <title>Sequencing the genomes of 1000 actinobacteria strains.</title>
        <authorList>
            <person name="Klenk H.-P."/>
        </authorList>
    </citation>
    <scope>NUCLEOTIDE SEQUENCE [LARGE SCALE GENOMIC DNA]</scope>
    <source>
        <strain evidence="8 9">DSM 45510</strain>
    </source>
</reference>
<dbReference type="Proteomes" id="UP000741013">
    <property type="component" value="Unassembled WGS sequence"/>
</dbReference>
<organism evidence="8 9">
    <name type="scientific">Amycolatopsis magusensis</name>
    <dbReference type="NCBI Taxonomy" id="882444"/>
    <lineage>
        <taxon>Bacteria</taxon>
        <taxon>Bacillati</taxon>
        <taxon>Actinomycetota</taxon>
        <taxon>Actinomycetes</taxon>
        <taxon>Pseudonocardiales</taxon>
        <taxon>Pseudonocardiaceae</taxon>
        <taxon>Amycolatopsis</taxon>
    </lineage>
</organism>
<dbReference type="InterPro" id="IPR001647">
    <property type="entry name" value="HTH_TetR"/>
</dbReference>
<dbReference type="PROSITE" id="PS50977">
    <property type="entry name" value="HTH_TETR_2"/>
    <property type="match status" value="1"/>
</dbReference>
<dbReference type="InterPro" id="IPR009057">
    <property type="entry name" value="Homeodomain-like_sf"/>
</dbReference>
<dbReference type="InterPro" id="IPR050109">
    <property type="entry name" value="HTH-type_TetR-like_transc_reg"/>
</dbReference>
<comment type="caution">
    <text evidence="8">The sequence shown here is derived from an EMBL/GenBank/DDBJ whole genome shotgun (WGS) entry which is preliminary data.</text>
</comment>
<dbReference type="PANTHER" id="PTHR30055:SF175">
    <property type="entry name" value="HTH-TYPE TRANSCRIPTIONAL REPRESSOR KSTR2"/>
    <property type="match status" value="1"/>
</dbReference>
<protein>
    <submittedName>
        <fullName evidence="8">AcrR family transcriptional regulator</fullName>
    </submittedName>
</protein>
<keyword evidence="9" id="KW-1185">Reference proteome</keyword>
<evidence type="ECO:0000313" key="9">
    <source>
        <dbReference type="Proteomes" id="UP000741013"/>
    </source>
</evidence>
<evidence type="ECO:0000259" key="7">
    <source>
        <dbReference type="PROSITE" id="PS50977"/>
    </source>
</evidence>
<evidence type="ECO:0000256" key="2">
    <source>
        <dbReference type="ARBA" id="ARBA00023015"/>
    </source>
</evidence>
<evidence type="ECO:0000256" key="6">
    <source>
        <dbReference type="SAM" id="MobiDB-lite"/>
    </source>
</evidence>
<sequence length="210" mass="22829">MSAISEARGRTPRRSPRKRTVDTARAEDLLTQAGDIVLAEGFTTITMDQLAQRLGCSKATLYSAAGTKEQLVQTITRRFFVTSAEQIEQAVAEETDPRQRIRTYLTGVGTAMRRHSPAFYDDMVSYEPTARIYRKNSDTAARRVRELIDDGIQAGAFRDINGTFAAQVVAVAIDAVQSGELLHTTGLTAGDAFSALGDLILDGLSRPATT</sequence>
<dbReference type="Gene3D" id="1.10.10.60">
    <property type="entry name" value="Homeodomain-like"/>
    <property type="match status" value="1"/>
</dbReference>
<name>A0ABS4Q0I5_9PSEU</name>
<dbReference type="PANTHER" id="PTHR30055">
    <property type="entry name" value="HTH-TYPE TRANSCRIPTIONAL REGULATOR RUTR"/>
    <property type="match status" value="1"/>
</dbReference>
<keyword evidence="2" id="KW-0805">Transcription regulation</keyword>
<gene>
    <name evidence="8" type="ORF">JOM49_005887</name>
</gene>
<evidence type="ECO:0000313" key="8">
    <source>
        <dbReference type="EMBL" id="MBP2184361.1"/>
    </source>
</evidence>
<evidence type="ECO:0000256" key="3">
    <source>
        <dbReference type="ARBA" id="ARBA00023125"/>
    </source>
</evidence>
<evidence type="ECO:0000256" key="1">
    <source>
        <dbReference type="ARBA" id="ARBA00022491"/>
    </source>
</evidence>
<feature type="domain" description="HTH tetR-type" evidence="7">
    <location>
        <begin position="23"/>
        <end position="83"/>
    </location>
</feature>
<feature type="region of interest" description="Disordered" evidence="6">
    <location>
        <begin position="1"/>
        <end position="21"/>
    </location>
</feature>
<dbReference type="RefSeq" id="WP_209667388.1">
    <property type="nucleotide sequence ID" value="NZ_JAGGMS010000001.1"/>
</dbReference>
<keyword evidence="3 5" id="KW-0238">DNA-binding</keyword>
<keyword evidence="4" id="KW-0804">Transcription</keyword>
<feature type="DNA-binding region" description="H-T-H motif" evidence="5">
    <location>
        <begin position="46"/>
        <end position="65"/>
    </location>
</feature>
<dbReference type="Gene3D" id="1.10.357.10">
    <property type="entry name" value="Tetracycline Repressor, domain 2"/>
    <property type="match status" value="1"/>
</dbReference>
<dbReference type="SUPFAM" id="SSF46689">
    <property type="entry name" value="Homeodomain-like"/>
    <property type="match status" value="1"/>
</dbReference>
<dbReference type="EMBL" id="JAGGMS010000001">
    <property type="protein sequence ID" value="MBP2184361.1"/>
    <property type="molecule type" value="Genomic_DNA"/>
</dbReference>
<evidence type="ECO:0000256" key="5">
    <source>
        <dbReference type="PROSITE-ProRule" id="PRU00335"/>
    </source>
</evidence>
<dbReference type="Pfam" id="PF00440">
    <property type="entry name" value="TetR_N"/>
    <property type="match status" value="1"/>
</dbReference>
<dbReference type="InterPro" id="IPR036271">
    <property type="entry name" value="Tet_transcr_reg_TetR-rel_C_sf"/>
</dbReference>
<accession>A0ABS4Q0I5</accession>